<dbReference type="Gene3D" id="3.40.109.10">
    <property type="entry name" value="NADH Oxidase"/>
    <property type="match status" value="1"/>
</dbReference>
<organism evidence="2 3">
    <name type="scientific">Sphingopyxis flava</name>
    <dbReference type="NCBI Taxonomy" id="1507287"/>
    <lineage>
        <taxon>Bacteria</taxon>
        <taxon>Pseudomonadati</taxon>
        <taxon>Pseudomonadota</taxon>
        <taxon>Alphaproteobacteria</taxon>
        <taxon>Sphingomonadales</taxon>
        <taxon>Sphingomonadaceae</taxon>
        <taxon>Sphingopyxis</taxon>
    </lineage>
</organism>
<dbReference type="InterPro" id="IPR000415">
    <property type="entry name" value="Nitroreductase-like"/>
</dbReference>
<gene>
    <name evidence="2" type="ORF">SAMN06295937_103125</name>
</gene>
<dbReference type="OrthoDB" id="9802510at2"/>
<dbReference type="SUPFAM" id="SSF55469">
    <property type="entry name" value="FMN-dependent nitroreductase-like"/>
    <property type="match status" value="1"/>
</dbReference>
<dbReference type="Proteomes" id="UP000190044">
    <property type="component" value="Unassembled WGS sequence"/>
</dbReference>
<dbReference type="InterPro" id="IPR029479">
    <property type="entry name" value="Nitroreductase"/>
</dbReference>
<evidence type="ECO:0000259" key="1">
    <source>
        <dbReference type="Pfam" id="PF00881"/>
    </source>
</evidence>
<proteinExistence type="predicted"/>
<dbReference type="GO" id="GO:0016491">
    <property type="term" value="F:oxidoreductase activity"/>
    <property type="evidence" value="ECO:0007669"/>
    <property type="project" value="InterPro"/>
</dbReference>
<sequence length="75" mass="8509">MTVADEKTLEILFTEARSQNGWTDQVVTDAELQEAYDIAKWGPTSMNIQPFRVVFLRSLEAKERLKPALKPGNVD</sequence>
<accession>A0A1T5FAM5</accession>
<evidence type="ECO:0000313" key="2">
    <source>
        <dbReference type="EMBL" id="SKB93194.1"/>
    </source>
</evidence>
<keyword evidence="3" id="KW-1185">Reference proteome</keyword>
<dbReference type="RefSeq" id="WP_079639882.1">
    <property type="nucleotide sequence ID" value="NZ_FUYP01000031.1"/>
</dbReference>
<dbReference type="Pfam" id="PF00881">
    <property type="entry name" value="Nitroreductase"/>
    <property type="match status" value="1"/>
</dbReference>
<evidence type="ECO:0000313" key="3">
    <source>
        <dbReference type="Proteomes" id="UP000190044"/>
    </source>
</evidence>
<dbReference type="EMBL" id="FUYP01000031">
    <property type="protein sequence ID" value="SKB93194.1"/>
    <property type="molecule type" value="Genomic_DNA"/>
</dbReference>
<feature type="domain" description="Nitroreductase" evidence="1">
    <location>
        <begin position="21"/>
        <end position="70"/>
    </location>
</feature>
<name>A0A1T5FAM5_9SPHN</name>
<protein>
    <submittedName>
        <fullName evidence="2">Nitroreductase family protein</fullName>
    </submittedName>
</protein>
<reference evidence="3" key="1">
    <citation type="submission" date="2017-02" db="EMBL/GenBank/DDBJ databases">
        <authorList>
            <person name="Varghese N."/>
            <person name="Submissions S."/>
        </authorList>
    </citation>
    <scope>NUCLEOTIDE SEQUENCE [LARGE SCALE GENOMIC DNA]</scope>
    <source>
        <strain evidence="3">R11H</strain>
    </source>
</reference>
<dbReference type="AlphaFoldDB" id="A0A1T5FAM5"/>